<evidence type="ECO:0000256" key="1">
    <source>
        <dbReference type="ARBA" id="ARBA00009437"/>
    </source>
</evidence>
<dbReference type="SUPFAM" id="SSF46785">
    <property type="entry name" value="Winged helix' DNA-binding domain"/>
    <property type="match status" value="1"/>
</dbReference>
<dbReference type="InterPro" id="IPR000847">
    <property type="entry name" value="LysR_HTH_N"/>
</dbReference>
<reference evidence="6 9" key="2">
    <citation type="submission" date="2019-07" db="EMBL/GenBank/DDBJ databases">
        <title>Whole genome shotgun sequence of Staphylococcus arlettae NBRC 109765.</title>
        <authorList>
            <person name="Hosoyama A."/>
            <person name="Uohara A."/>
            <person name="Ohji S."/>
            <person name="Ichikawa N."/>
        </authorList>
    </citation>
    <scope>NUCLEOTIDE SEQUENCE [LARGE SCALE GENOMIC DNA]</scope>
    <source>
        <strain evidence="6 9">NBRC 109765</strain>
    </source>
</reference>
<dbReference type="PANTHER" id="PTHR30126:SF39">
    <property type="entry name" value="HTH-TYPE TRANSCRIPTIONAL REGULATOR CYSL"/>
    <property type="match status" value="1"/>
</dbReference>
<dbReference type="FunFam" id="1.10.10.10:FF:000001">
    <property type="entry name" value="LysR family transcriptional regulator"/>
    <property type="match status" value="1"/>
</dbReference>
<dbReference type="PANTHER" id="PTHR30126">
    <property type="entry name" value="HTH-TYPE TRANSCRIPTIONAL REGULATOR"/>
    <property type="match status" value="1"/>
</dbReference>
<dbReference type="Gene3D" id="1.10.10.10">
    <property type="entry name" value="Winged helix-like DNA-binding domain superfamily/Winged helix DNA-binding domain"/>
    <property type="match status" value="1"/>
</dbReference>
<feature type="domain" description="HTH lysR-type" evidence="5">
    <location>
        <begin position="1"/>
        <end position="57"/>
    </location>
</feature>
<dbReference type="STRING" id="1212545.SARL_04161"/>
<protein>
    <submittedName>
        <fullName evidence="7">LysR family transcriptional regulator</fullName>
    </submittedName>
</protein>
<evidence type="ECO:0000313" key="9">
    <source>
        <dbReference type="Proteomes" id="UP000321598"/>
    </source>
</evidence>
<dbReference type="Proteomes" id="UP000321598">
    <property type="component" value="Unassembled WGS sequence"/>
</dbReference>
<sequence>MDRYLNVFISVAEQQSFSKAAKLHHMTQPAVSQYIRTLEERMNTKLLDRNNKRVHLNKAGEIVYHYSKEIMGMYERMHYLVDDLNHTANGPLKIGASYTFGEYILPHIIAKTKEHCPEVQPIVTIGNTEEIAALVENHQLDIGIVEGHFKNRTLIPHKFAEDEMIIVATPTHPLLQKSHITHHLLETQTWIVREEGSGTREALNNVFKLLAISPNNLIHFSSTQPIKASVESGLGISFLSKWAVKKELARGELVAVDMNFLPYKRTFAYLTHSPFQTKSLEVFIDILCHHQLD</sequence>
<dbReference type="GO" id="GO:0003700">
    <property type="term" value="F:DNA-binding transcription factor activity"/>
    <property type="evidence" value="ECO:0007669"/>
    <property type="project" value="InterPro"/>
</dbReference>
<dbReference type="GO" id="GO:0000976">
    <property type="term" value="F:transcription cis-regulatory region binding"/>
    <property type="evidence" value="ECO:0007669"/>
    <property type="project" value="TreeGrafter"/>
</dbReference>
<dbReference type="PRINTS" id="PR00039">
    <property type="entry name" value="HTHLYSR"/>
</dbReference>
<evidence type="ECO:0000313" key="8">
    <source>
        <dbReference type="Proteomes" id="UP000254956"/>
    </source>
</evidence>
<keyword evidence="3" id="KW-0238">DNA-binding</keyword>
<name>A0A380BWE0_9STAP</name>
<dbReference type="EMBL" id="BKAV01000017">
    <property type="protein sequence ID" value="GEQ00576.1"/>
    <property type="molecule type" value="Genomic_DNA"/>
</dbReference>
<dbReference type="Pfam" id="PF00126">
    <property type="entry name" value="HTH_1"/>
    <property type="match status" value="1"/>
</dbReference>
<reference evidence="7 8" key="1">
    <citation type="submission" date="2018-06" db="EMBL/GenBank/DDBJ databases">
        <authorList>
            <consortium name="Pathogen Informatics"/>
            <person name="Doyle S."/>
        </authorList>
    </citation>
    <scope>NUCLEOTIDE SEQUENCE [LARGE SCALE GENOMIC DNA]</scope>
    <source>
        <strain evidence="7 8">NCTC12413</strain>
    </source>
</reference>
<proteinExistence type="inferred from homology"/>
<dbReference type="OrthoDB" id="9785745at2"/>
<evidence type="ECO:0000256" key="4">
    <source>
        <dbReference type="ARBA" id="ARBA00023163"/>
    </source>
</evidence>
<dbReference type="InterPro" id="IPR036388">
    <property type="entry name" value="WH-like_DNA-bd_sf"/>
</dbReference>
<dbReference type="SUPFAM" id="SSF53850">
    <property type="entry name" value="Periplasmic binding protein-like II"/>
    <property type="match status" value="1"/>
</dbReference>
<evidence type="ECO:0000256" key="2">
    <source>
        <dbReference type="ARBA" id="ARBA00023015"/>
    </source>
</evidence>
<evidence type="ECO:0000256" key="3">
    <source>
        <dbReference type="ARBA" id="ARBA00023125"/>
    </source>
</evidence>
<dbReference type="EMBL" id="UGZE01000001">
    <property type="protein sequence ID" value="SUJ08340.1"/>
    <property type="molecule type" value="Genomic_DNA"/>
</dbReference>
<dbReference type="AlphaFoldDB" id="A0A380BWE0"/>
<comment type="similarity">
    <text evidence="1">Belongs to the LysR transcriptional regulatory family.</text>
</comment>
<dbReference type="PROSITE" id="PS50931">
    <property type="entry name" value="HTH_LYSR"/>
    <property type="match status" value="1"/>
</dbReference>
<dbReference type="Pfam" id="PF03466">
    <property type="entry name" value="LysR_substrate"/>
    <property type="match status" value="1"/>
</dbReference>
<keyword evidence="4" id="KW-0804">Transcription</keyword>
<accession>A0A380BWE0</accession>
<keyword evidence="2" id="KW-0805">Transcription regulation</keyword>
<dbReference type="Proteomes" id="UP000254956">
    <property type="component" value="Unassembled WGS sequence"/>
</dbReference>
<evidence type="ECO:0000313" key="6">
    <source>
        <dbReference type="EMBL" id="GEQ00576.1"/>
    </source>
</evidence>
<organism evidence="7 8">
    <name type="scientific">Staphylococcus arlettae</name>
    <dbReference type="NCBI Taxonomy" id="29378"/>
    <lineage>
        <taxon>Bacteria</taxon>
        <taxon>Bacillati</taxon>
        <taxon>Bacillota</taxon>
        <taxon>Bacilli</taxon>
        <taxon>Bacillales</taxon>
        <taxon>Staphylococcaceae</taxon>
        <taxon>Staphylococcus</taxon>
    </lineage>
</organism>
<evidence type="ECO:0000313" key="7">
    <source>
        <dbReference type="EMBL" id="SUJ08340.1"/>
    </source>
</evidence>
<dbReference type="Gene3D" id="3.40.190.10">
    <property type="entry name" value="Periplasmic binding protein-like II"/>
    <property type="match status" value="2"/>
</dbReference>
<dbReference type="RefSeq" id="WP_002509578.1">
    <property type="nucleotide sequence ID" value="NZ_AP019698.1"/>
</dbReference>
<dbReference type="InterPro" id="IPR036390">
    <property type="entry name" value="WH_DNA-bd_sf"/>
</dbReference>
<evidence type="ECO:0000259" key="5">
    <source>
        <dbReference type="PROSITE" id="PS50931"/>
    </source>
</evidence>
<dbReference type="CDD" id="cd08420">
    <property type="entry name" value="PBP2_CysL_like"/>
    <property type="match status" value="1"/>
</dbReference>
<keyword evidence="9" id="KW-1185">Reference proteome</keyword>
<dbReference type="InterPro" id="IPR005119">
    <property type="entry name" value="LysR_subst-bd"/>
</dbReference>
<gene>
    <name evidence="7" type="primary">cysL_1</name>
    <name evidence="7" type="ORF">NCTC12413_00264</name>
    <name evidence="6" type="ORF">SAR03_16130</name>
</gene>